<feature type="region of interest" description="Disordered" evidence="1">
    <location>
        <begin position="93"/>
        <end position="113"/>
    </location>
</feature>
<dbReference type="GeneID" id="25332693"/>
<evidence type="ECO:0000313" key="4">
    <source>
        <dbReference type="Proteomes" id="UP000054342"/>
    </source>
</evidence>
<keyword evidence="2" id="KW-0812">Transmembrane</keyword>
<feature type="transmembrane region" description="Helical" evidence="2">
    <location>
        <begin position="12"/>
        <end position="31"/>
    </location>
</feature>
<dbReference type="HOGENOM" id="CLU_2133558_0_0_1"/>
<sequence length="113" mass="13003">MTFCETLEILTGLAGVVLILMAPVYSINWMITKEEERSNKHNQEFRAYLERSEIRSQQRLQISRLSDLDDQELEAIATAAARELRNRRLQKEEVVEAGRPSGQRGQLVLGCRE</sequence>
<keyword evidence="2" id="KW-0472">Membrane</keyword>
<organism evidence="3 4">
    <name type="scientific">Exophiala xenobiotica</name>
    <dbReference type="NCBI Taxonomy" id="348802"/>
    <lineage>
        <taxon>Eukaryota</taxon>
        <taxon>Fungi</taxon>
        <taxon>Dikarya</taxon>
        <taxon>Ascomycota</taxon>
        <taxon>Pezizomycotina</taxon>
        <taxon>Eurotiomycetes</taxon>
        <taxon>Chaetothyriomycetidae</taxon>
        <taxon>Chaetothyriales</taxon>
        <taxon>Herpotrichiellaceae</taxon>
        <taxon>Exophiala</taxon>
    </lineage>
</organism>
<proteinExistence type="predicted"/>
<keyword evidence="2" id="KW-1133">Transmembrane helix</keyword>
<gene>
    <name evidence="3" type="ORF">PV05_10785</name>
</gene>
<reference evidence="3 4" key="1">
    <citation type="submission" date="2015-01" db="EMBL/GenBank/DDBJ databases">
        <title>The Genome Sequence of Exophiala xenobiotica CBS118157.</title>
        <authorList>
            <consortium name="The Broad Institute Genomics Platform"/>
            <person name="Cuomo C."/>
            <person name="de Hoog S."/>
            <person name="Gorbushina A."/>
            <person name="Stielow B."/>
            <person name="Teixiera M."/>
            <person name="Abouelleil A."/>
            <person name="Chapman S.B."/>
            <person name="Priest M."/>
            <person name="Young S.K."/>
            <person name="Wortman J."/>
            <person name="Nusbaum C."/>
            <person name="Birren B."/>
        </authorList>
    </citation>
    <scope>NUCLEOTIDE SEQUENCE [LARGE SCALE GENOMIC DNA]</scope>
    <source>
        <strain evidence="3 4">CBS 118157</strain>
    </source>
</reference>
<dbReference type="RefSeq" id="XP_013309655.1">
    <property type="nucleotide sequence ID" value="XM_013454201.1"/>
</dbReference>
<keyword evidence="4" id="KW-1185">Reference proteome</keyword>
<evidence type="ECO:0000256" key="2">
    <source>
        <dbReference type="SAM" id="Phobius"/>
    </source>
</evidence>
<accession>A0A0D2BA36</accession>
<dbReference type="Proteomes" id="UP000054342">
    <property type="component" value="Unassembled WGS sequence"/>
</dbReference>
<dbReference type="EMBL" id="KN847323">
    <property type="protein sequence ID" value="KIW49071.1"/>
    <property type="molecule type" value="Genomic_DNA"/>
</dbReference>
<evidence type="ECO:0000313" key="3">
    <source>
        <dbReference type="EMBL" id="KIW49071.1"/>
    </source>
</evidence>
<dbReference type="AlphaFoldDB" id="A0A0D2BA36"/>
<protein>
    <submittedName>
        <fullName evidence="3">Uncharacterized protein</fullName>
    </submittedName>
</protein>
<evidence type="ECO:0000256" key="1">
    <source>
        <dbReference type="SAM" id="MobiDB-lite"/>
    </source>
</evidence>
<name>A0A0D2BA36_9EURO</name>